<accession>A0ABQ8BJY4</accession>
<protein>
    <submittedName>
        <fullName evidence="2">Uncharacterized protein</fullName>
    </submittedName>
</protein>
<evidence type="ECO:0000313" key="3">
    <source>
        <dbReference type="Proteomes" id="UP000824890"/>
    </source>
</evidence>
<feature type="compositionally biased region" description="Polar residues" evidence="1">
    <location>
        <begin position="72"/>
        <end position="92"/>
    </location>
</feature>
<feature type="compositionally biased region" description="Polar residues" evidence="1">
    <location>
        <begin position="50"/>
        <end position="65"/>
    </location>
</feature>
<comment type="caution">
    <text evidence="2">The sequence shown here is derived from an EMBL/GenBank/DDBJ whole genome shotgun (WGS) entry which is preliminary data.</text>
</comment>
<dbReference type="Proteomes" id="UP000824890">
    <property type="component" value="Unassembled WGS sequence"/>
</dbReference>
<evidence type="ECO:0000313" key="2">
    <source>
        <dbReference type="EMBL" id="KAH0904628.1"/>
    </source>
</evidence>
<organism evidence="2 3">
    <name type="scientific">Brassica napus</name>
    <name type="common">Rape</name>
    <dbReference type="NCBI Taxonomy" id="3708"/>
    <lineage>
        <taxon>Eukaryota</taxon>
        <taxon>Viridiplantae</taxon>
        <taxon>Streptophyta</taxon>
        <taxon>Embryophyta</taxon>
        <taxon>Tracheophyta</taxon>
        <taxon>Spermatophyta</taxon>
        <taxon>Magnoliopsida</taxon>
        <taxon>eudicotyledons</taxon>
        <taxon>Gunneridae</taxon>
        <taxon>Pentapetalae</taxon>
        <taxon>rosids</taxon>
        <taxon>malvids</taxon>
        <taxon>Brassicales</taxon>
        <taxon>Brassicaceae</taxon>
        <taxon>Brassiceae</taxon>
        <taxon>Brassica</taxon>
    </lineage>
</organism>
<feature type="non-terminal residue" evidence="2">
    <location>
        <position position="203"/>
    </location>
</feature>
<evidence type="ECO:0000256" key="1">
    <source>
        <dbReference type="SAM" id="MobiDB-lite"/>
    </source>
</evidence>
<name>A0ABQ8BJY4_BRANA</name>
<feature type="region of interest" description="Disordered" evidence="1">
    <location>
        <begin position="158"/>
        <end position="203"/>
    </location>
</feature>
<dbReference type="EMBL" id="JAGKQM010000011">
    <property type="protein sequence ID" value="KAH0904628.1"/>
    <property type="molecule type" value="Genomic_DNA"/>
</dbReference>
<feature type="non-terminal residue" evidence="2">
    <location>
        <position position="1"/>
    </location>
</feature>
<proteinExistence type="predicted"/>
<feature type="region of interest" description="Disordered" evidence="1">
    <location>
        <begin position="39"/>
        <end position="127"/>
    </location>
</feature>
<gene>
    <name evidence="2" type="ORF">HID58_044131</name>
</gene>
<reference evidence="2 3" key="1">
    <citation type="submission" date="2021-05" db="EMBL/GenBank/DDBJ databases">
        <title>Genome Assembly of Synthetic Allotetraploid Brassica napus Reveals Homoeologous Exchanges between Subgenomes.</title>
        <authorList>
            <person name="Davis J.T."/>
        </authorList>
    </citation>
    <scope>NUCLEOTIDE SEQUENCE [LARGE SCALE GENOMIC DNA]</scope>
    <source>
        <strain evidence="3">cv. Da-Ae</strain>
        <tissue evidence="2">Seedling</tissue>
    </source>
</reference>
<keyword evidence="3" id="KW-1185">Reference proteome</keyword>
<sequence length="203" mass="21276">LSLSKTLFQIPSFQNDRVLCNFPASFAAPAIIHRCSNKIQPDGEEKRSQKGFSSKKTISSLQNPISEPAAGSENTNIVAASPMSTESSSDSQTPKEDAPPLITASASKLQDPPSEPTTGSGKNNTVDAVNSEKVILMTNPEEFQTCDGKEEATFSKMELGGTSLPAGIRASASKGAHPPDLGSPETSPAESDSLDIDSPQSLL</sequence>
<feature type="compositionally biased region" description="Polar residues" evidence="1">
    <location>
        <begin position="116"/>
        <end position="127"/>
    </location>
</feature>